<reference evidence="2 3" key="1">
    <citation type="submission" date="2017-11" db="EMBL/GenBank/DDBJ databases">
        <title>Reclassification of Bisgaard taxon 5 as Caviibacterium pharyngocola gen. nov., sp. nov.</title>
        <authorList>
            <person name="Christensen H."/>
        </authorList>
    </citation>
    <scope>NUCLEOTIDE SEQUENCE [LARGE SCALE GENOMIC DNA]</scope>
    <source>
        <strain evidence="2 3">7_3</strain>
    </source>
</reference>
<dbReference type="InterPro" id="IPR009492">
    <property type="entry name" value="TniQ"/>
</dbReference>
<feature type="domain" description="TniQ" evidence="1">
    <location>
        <begin position="19"/>
        <end position="159"/>
    </location>
</feature>
<name>A0A2M8RU18_9PAST</name>
<dbReference type="RefSeq" id="WP_100297317.1">
    <property type="nucleotide sequence ID" value="NZ_PHGZ01000021.1"/>
</dbReference>
<dbReference type="EMBL" id="PHGZ01000021">
    <property type="protein sequence ID" value="PJG82379.1"/>
    <property type="molecule type" value="Genomic_DNA"/>
</dbReference>
<dbReference type="Proteomes" id="UP000230282">
    <property type="component" value="Unassembled WGS sequence"/>
</dbReference>
<sequence>MGTTNAGLPKNYRIKSGVIRTPLYSNESISSWLIRAALDCGTEPITFTGFYWNKWRLWTYDLDRGFEPIAQHIYADITELSLNQQVNLVNHSLYSVLRPINGKNTLIKGQAKWVLSRGSRNRSFRVGQSYCPCCLEETPYLRNEWRFAWHFGCLKHKVLFESKCSCCGGLYQPHLLSAEKRQLNYCHQCGEKLQVITTPLNEVEIATMEMLDNVFTTNSGECFGKCVDSQVYFAILRYFINFTRRAAIAKSTHSFSRFVEQCGISQVEICQTRTALAFEQLPVEERKNLLVNAGKILKLSSKDFIQAIKQSGITQKAFAFERYPTELDNLFKYAIEGKTTSRKTIINKPKTDSVLSLSRQWERLKRQLQIAV</sequence>
<evidence type="ECO:0000313" key="3">
    <source>
        <dbReference type="Proteomes" id="UP000230282"/>
    </source>
</evidence>
<comment type="caution">
    <text evidence="2">The sequence shown here is derived from an EMBL/GenBank/DDBJ whole genome shotgun (WGS) entry which is preliminary data.</text>
</comment>
<dbReference type="Pfam" id="PF06527">
    <property type="entry name" value="TniQ"/>
    <property type="match status" value="1"/>
</dbReference>
<dbReference type="AlphaFoldDB" id="A0A2M8RU18"/>
<evidence type="ECO:0000259" key="1">
    <source>
        <dbReference type="Pfam" id="PF06527"/>
    </source>
</evidence>
<gene>
    <name evidence="2" type="ORF">CVP04_09720</name>
</gene>
<organism evidence="2 3">
    <name type="scientific">Caviibacterium pharyngocola</name>
    <dbReference type="NCBI Taxonomy" id="28159"/>
    <lineage>
        <taxon>Bacteria</taxon>
        <taxon>Pseudomonadati</taxon>
        <taxon>Pseudomonadota</taxon>
        <taxon>Gammaproteobacteria</taxon>
        <taxon>Pasteurellales</taxon>
        <taxon>Pasteurellaceae</taxon>
        <taxon>Caviibacterium</taxon>
    </lineage>
</organism>
<evidence type="ECO:0000313" key="2">
    <source>
        <dbReference type="EMBL" id="PJG82379.1"/>
    </source>
</evidence>
<dbReference type="OrthoDB" id="6917259at2"/>
<keyword evidence="3" id="KW-1185">Reference proteome</keyword>
<accession>A0A2M8RU18</accession>
<proteinExistence type="predicted"/>
<protein>
    <recommendedName>
        <fullName evidence="1">TniQ domain-containing protein</fullName>
    </recommendedName>
</protein>